<dbReference type="EMBL" id="ANCE01000017">
    <property type="protein sequence ID" value="EMK26077.1"/>
    <property type="molecule type" value="Genomic_DNA"/>
</dbReference>
<dbReference type="PATRIC" id="fig|1240687.3.peg.236"/>
<name>M6FGA6_9LEPT</name>
<proteinExistence type="predicted"/>
<sequence>MEIPKKLKQGGLSVSLAVKFVNNLPGRSYVEFKLNKVIQFLSKIIVNGPH</sequence>
<dbReference type="Proteomes" id="UP000011980">
    <property type="component" value="Unassembled WGS sequence"/>
</dbReference>
<comment type="caution">
    <text evidence="1">The sequence shown here is derived from an EMBL/GenBank/DDBJ whole genome shotgun (WGS) entry which is preliminary data.</text>
</comment>
<evidence type="ECO:0000313" key="2">
    <source>
        <dbReference type="Proteomes" id="UP000011980"/>
    </source>
</evidence>
<reference evidence="1 2" key="1">
    <citation type="submission" date="2013-01" db="EMBL/GenBank/DDBJ databases">
        <authorList>
            <person name="Harkins D.M."/>
            <person name="Durkin A.S."/>
            <person name="Brinkac L.M."/>
            <person name="Haft D.H."/>
            <person name="Selengut J.D."/>
            <person name="Sanka R."/>
            <person name="DePew J."/>
            <person name="Purushe J."/>
            <person name="Galloway R.L."/>
            <person name="Vinetz J.M."/>
            <person name="Sutton G.G."/>
            <person name="Nierman W.C."/>
            <person name="Fouts D.E."/>
        </authorList>
    </citation>
    <scope>NUCLEOTIDE SEQUENCE [LARGE SCALE GENOMIC DNA]</scope>
    <source>
        <strain evidence="1 2">Nikolaevo</strain>
    </source>
</reference>
<accession>M6FGA6</accession>
<dbReference type="AlphaFoldDB" id="M6FGA6"/>
<organism evidence="1 2">
    <name type="scientific">Leptospira kirschneri serovar Bulgarica str. Nikolaevo</name>
    <dbReference type="NCBI Taxonomy" id="1240687"/>
    <lineage>
        <taxon>Bacteria</taxon>
        <taxon>Pseudomonadati</taxon>
        <taxon>Spirochaetota</taxon>
        <taxon>Spirochaetia</taxon>
        <taxon>Leptospirales</taxon>
        <taxon>Leptospiraceae</taxon>
        <taxon>Leptospira</taxon>
    </lineage>
</organism>
<evidence type="ECO:0000313" key="1">
    <source>
        <dbReference type="EMBL" id="EMK26077.1"/>
    </source>
</evidence>
<protein>
    <submittedName>
        <fullName evidence="1">Uncharacterized protein</fullName>
    </submittedName>
</protein>
<gene>
    <name evidence="1" type="ORF">LEP1GSC008_2712</name>
</gene>